<evidence type="ECO:0000313" key="1">
    <source>
        <dbReference type="EMBL" id="KWZ78309.1"/>
    </source>
</evidence>
<dbReference type="Proteomes" id="UP000070383">
    <property type="component" value="Unassembled WGS sequence"/>
</dbReference>
<dbReference type="EMBL" id="LRPM01000028">
    <property type="protein sequence ID" value="KWZ78309.1"/>
    <property type="molecule type" value="Genomic_DNA"/>
</dbReference>
<dbReference type="InterPro" id="IPR021109">
    <property type="entry name" value="Peptidase_aspartic_dom_sf"/>
</dbReference>
<sequence length="258" mass="29554">MEFTPIPVSDQKYLNYIFIGILVDKKPVTAMFDTRGNTLIPESLAKELDITYIDKEALDKERGFRRAKLSSMTLGALKLIDVPVVICKDQVIKLKDDQFGNKFPADIILGWNIISQLVFRGDLRKGQFEVQSSDIKRQTRKGKDNTPVFKLIFNKKTYKAAIDTSRPLTIISENIAKTMRVENEDVKQTIDLLGIEEDEVLYESKFTFTIDENQVHLPTSQVEKALNDKDIQIVFGADLLRNTSWALYNPMGYIRVRN</sequence>
<dbReference type="PATRIC" id="fig|33036.3.peg.790"/>
<organism evidence="1 2">
    <name type="scientific">Anaerococcus tetradius</name>
    <dbReference type="NCBI Taxonomy" id="33036"/>
    <lineage>
        <taxon>Bacteria</taxon>
        <taxon>Bacillati</taxon>
        <taxon>Bacillota</taxon>
        <taxon>Tissierellia</taxon>
        <taxon>Tissierellales</taxon>
        <taxon>Peptoniphilaceae</taxon>
        <taxon>Anaerococcus</taxon>
    </lineage>
</organism>
<dbReference type="OrthoDB" id="1690291at2"/>
<dbReference type="Gene3D" id="2.40.70.10">
    <property type="entry name" value="Acid Proteases"/>
    <property type="match status" value="2"/>
</dbReference>
<dbReference type="STRING" id="33036.HMPREF3200_00796"/>
<reference evidence="2" key="1">
    <citation type="submission" date="2016-01" db="EMBL/GenBank/DDBJ databases">
        <authorList>
            <person name="Mitreva M."/>
            <person name="Pepin K.H."/>
            <person name="Mihindukulasuriya K.A."/>
            <person name="Fulton R."/>
            <person name="Fronick C."/>
            <person name="O'Laughlin M."/>
            <person name="Miner T."/>
            <person name="Herter B."/>
            <person name="Rosa B.A."/>
            <person name="Cordes M."/>
            <person name="Tomlinson C."/>
            <person name="Wollam A."/>
            <person name="Palsikar V.B."/>
            <person name="Mardis E.R."/>
            <person name="Wilson R.K."/>
        </authorList>
    </citation>
    <scope>NUCLEOTIDE SEQUENCE [LARGE SCALE GENOMIC DNA]</scope>
    <source>
        <strain evidence="2">MJR8151</strain>
    </source>
</reference>
<evidence type="ECO:0000313" key="2">
    <source>
        <dbReference type="Proteomes" id="UP000070383"/>
    </source>
</evidence>
<comment type="caution">
    <text evidence="1">The sequence shown here is derived from an EMBL/GenBank/DDBJ whole genome shotgun (WGS) entry which is preliminary data.</text>
</comment>
<keyword evidence="2" id="KW-1185">Reference proteome</keyword>
<gene>
    <name evidence="1" type="ORF">HMPREF3200_00796</name>
</gene>
<name>A0A133KFH7_9FIRM</name>
<dbReference type="AlphaFoldDB" id="A0A133KFH7"/>
<protein>
    <submittedName>
        <fullName evidence="1">Uncharacterized protein</fullName>
    </submittedName>
</protein>
<proteinExistence type="predicted"/>
<dbReference type="RefSeq" id="WP_060929262.1">
    <property type="nucleotide sequence ID" value="NZ_KQ955270.1"/>
</dbReference>
<accession>A0A133KFH7</accession>